<dbReference type="RefSeq" id="WP_166537096.1">
    <property type="nucleotide sequence ID" value="NZ_JAABLM010000009.1"/>
</dbReference>
<evidence type="ECO:0000259" key="2">
    <source>
        <dbReference type="Pfam" id="PF00535"/>
    </source>
</evidence>
<feature type="domain" description="Glycosyltransferase 2-like" evidence="2">
    <location>
        <begin position="6"/>
        <end position="142"/>
    </location>
</feature>
<dbReference type="PANTHER" id="PTHR43685">
    <property type="entry name" value="GLYCOSYLTRANSFERASE"/>
    <property type="match status" value="1"/>
</dbReference>
<dbReference type="Gene3D" id="3.90.550.10">
    <property type="entry name" value="Spore Coat Polysaccharide Biosynthesis Protein SpsA, Chain A"/>
    <property type="match status" value="1"/>
</dbReference>
<dbReference type="Pfam" id="PF00535">
    <property type="entry name" value="Glycos_transf_2"/>
    <property type="match status" value="1"/>
</dbReference>
<dbReference type="SUPFAM" id="SSF53448">
    <property type="entry name" value="Nucleotide-diphospho-sugar transferases"/>
    <property type="match status" value="1"/>
</dbReference>
<dbReference type="InterPro" id="IPR027791">
    <property type="entry name" value="Galactosyl_T_C"/>
</dbReference>
<dbReference type="InterPro" id="IPR029044">
    <property type="entry name" value="Nucleotide-diphossugar_trans"/>
</dbReference>
<sequence length="263" mass="30584">MKTALLISTYNWPNALELVLKSVQNQTQLPNEILIADDGSTKETKALIDIFSKKIDTSVKHFWQDDKGFRKSKILNKAIAETDADYIIQADGDCILDKNFVKDHITNAKSNVYLYGSRVNILPDFVNEIFRKKKITFNLFSKEIKNKTRTLYFPFLAQLYKPHQGISKKFRGCNVSYWRKDFIEINGYNEDFEGWGREDSDLVIRMGNKGVLAKRLRYAGIVFHIFHKTNSKHNLELNNAIEQKTILEKTIRIENGVHQYLSR</sequence>
<comment type="caution">
    <text evidence="4">The sequence shown here is derived from an EMBL/GenBank/DDBJ whole genome shotgun (WGS) entry which is preliminary data.</text>
</comment>
<dbReference type="Pfam" id="PF02709">
    <property type="entry name" value="Glyco_transf_7C"/>
    <property type="match status" value="1"/>
</dbReference>
<reference evidence="5" key="1">
    <citation type="submission" date="2020-01" db="EMBL/GenBank/DDBJ databases">
        <title>Sphingomonas sp. strain CSW-10.</title>
        <authorList>
            <person name="Chen W.-M."/>
        </authorList>
    </citation>
    <scope>NUCLEOTIDE SEQUENCE [LARGE SCALE GENOMIC DNA]</scope>
    <source>
        <strain evidence="5">NST-5</strain>
    </source>
</reference>
<dbReference type="InterPro" id="IPR050834">
    <property type="entry name" value="Glycosyltransf_2"/>
</dbReference>
<proteinExistence type="predicted"/>
<evidence type="ECO:0000313" key="4">
    <source>
        <dbReference type="EMBL" id="NBL65272.1"/>
    </source>
</evidence>
<name>A0ABW9Z9M8_9FLAO</name>
<dbReference type="CDD" id="cd06420">
    <property type="entry name" value="GT2_Chondriotin_Pol_N"/>
    <property type="match status" value="1"/>
</dbReference>
<protein>
    <submittedName>
        <fullName evidence="4">Glycosyltransferase</fullName>
    </submittedName>
</protein>
<keyword evidence="1" id="KW-0808">Transferase</keyword>
<evidence type="ECO:0000259" key="3">
    <source>
        <dbReference type="Pfam" id="PF02709"/>
    </source>
</evidence>
<organism evidence="4 5">
    <name type="scientific">Flavobacterium ichthyis</name>
    <dbReference type="NCBI Taxonomy" id="2698827"/>
    <lineage>
        <taxon>Bacteria</taxon>
        <taxon>Pseudomonadati</taxon>
        <taxon>Bacteroidota</taxon>
        <taxon>Flavobacteriia</taxon>
        <taxon>Flavobacteriales</taxon>
        <taxon>Flavobacteriaceae</taxon>
        <taxon>Flavobacterium</taxon>
    </lineage>
</organism>
<feature type="domain" description="Galactosyltransferase C-terminal" evidence="3">
    <location>
        <begin position="167"/>
        <end position="228"/>
    </location>
</feature>
<dbReference type="Proteomes" id="UP000798602">
    <property type="component" value="Unassembled WGS sequence"/>
</dbReference>
<keyword evidence="5" id="KW-1185">Reference proteome</keyword>
<dbReference type="PANTHER" id="PTHR43685:SF3">
    <property type="entry name" value="SLR2126 PROTEIN"/>
    <property type="match status" value="1"/>
</dbReference>
<accession>A0ABW9Z9M8</accession>
<evidence type="ECO:0000256" key="1">
    <source>
        <dbReference type="ARBA" id="ARBA00022679"/>
    </source>
</evidence>
<dbReference type="EMBL" id="JAABLM010000009">
    <property type="protein sequence ID" value="NBL65272.1"/>
    <property type="molecule type" value="Genomic_DNA"/>
</dbReference>
<evidence type="ECO:0000313" key="5">
    <source>
        <dbReference type="Proteomes" id="UP000798602"/>
    </source>
</evidence>
<dbReference type="InterPro" id="IPR001173">
    <property type="entry name" value="Glyco_trans_2-like"/>
</dbReference>
<gene>
    <name evidence="4" type="ORF">GV828_08700</name>
</gene>